<dbReference type="InterPro" id="IPR050796">
    <property type="entry name" value="SCF_F-box_component"/>
</dbReference>
<dbReference type="EnsemblPlants" id="TraesCSU02G170300.1">
    <property type="protein sequence ID" value="TraesCSU02G170300.1.cds1"/>
    <property type="gene ID" value="TraesCSU02G170300"/>
</dbReference>
<dbReference type="SUPFAM" id="SSF81383">
    <property type="entry name" value="F-box domain"/>
    <property type="match status" value="1"/>
</dbReference>
<dbReference type="InterPro" id="IPR017451">
    <property type="entry name" value="F-box-assoc_interact_dom"/>
</dbReference>
<dbReference type="NCBIfam" id="TIGR01640">
    <property type="entry name" value="F_box_assoc_1"/>
    <property type="match status" value="1"/>
</dbReference>
<dbReference type="Gramene" id="TraesCSU02G170300.1">
    <property type="protein sequence ID" value="TraesCSU02G170300.1.cds1"/>
    <property type="gene ID" value="TraesCSU02G170300"/>
</dbReference>
<keyword evidence="3" id="KW-1185">Reference proteome</keyword>
<proteinExistence type="predicted"/>
<sequence length="374" mass="42090">MVEAALPPLHRGLPDEIAIWEILVRLPPKSFLRCRAVCRAWRSAATARDFLLAHHARQPALPLIYGLGRDIESLDIIPFDHRVGVATADDRLLSVARIGGPYVRPCISCDGLQVLYIGVDQLSIVNPATRQCARLPGFTVTDTHRPVGMYPHSLSGEYRILLAPHDPDDSYQLYTLGSSQPPRQIDIDGPVVEELSPFTLLLFHHTLHWCADDVITVFDTIAESFGEMLAPHGTDQFVMDEIYGGVLFEVDAMLGMFSLNAEFTGIGIWAMHNYESRVWAFKYRVELPLAELTVQFGEFKPYCCRVPSSWDGDVSMLLQFGDWLLQLDMDSKVVASLRRHKGLLPTQHRLKQTLVQHSFFTTLEDYVVNASAFQ</sequence>
<feature type="domain" description="F-box" evidence="1">
    <location>
        <begin position="13"/>
        <end position="54"/>
    </location>
</feature>
<dbReference type="Proteomes" id="UP000019116">
    <property type="component" value="Chromosome Un"/>
</dbReference>
<organism evidence="2">
    <name type="scientific">Triticum aestivum</name>
    <name type="common">Wheat</name>
    <dbReference type="NCBI Taxonomy" id="4565"/>
    <lineage>
        <taxon>Eukaryota</taxon>
        <taxon>Viridiplantae</taxon>
        <taxon>Streptophyta</taxon>
        <taxon>Embryophyta</taxon>
        <taxon>Tracheophyta</taxon>
        <taxon>Spermatophyta</taxon>
        <taxon>Magnoliopsida</taxon>
        <taxon>Liliopsida</taxon>
        <taxon>Poales</taxon>
        <taxon>Poaceae</taxon>
        <taxon>BOP clade</taxon>
        <taxon>Pooideae</taxon>
        <taxon>Triticodae</taxon>
        <taxon>Triticeae</taxon>
        <taxon>Triticinae</taxon>
        <taxon>Triticum</taxon>
    </lineage>
</organism>
<evidence type="ECO:0000313" key="3">
    <source>
        <dbReference type="Proteomes" id="UP000019116"/>
    </source>
</evidence>
<dbReference type="InterPro" id="IPR001810">
    <property type="entry name" value="F-box_dom"/>
</dbReference>
<dbReference type="AlphaFoldDB" id="A0A341ZLU8"/>
<dbReference type="Gramene" id="TraesCSU02G172800.1">
    <property type="protein sequence ID" value="TraesCSU02G172800.1.cds1"/>
    <property type="gene ID" value="TraesCSU02G172800"/>
</dbReference>
<dbReference type="CDD" id="cd22157">
    <property type="entry name" value="F-box_AtFBW1-like"/>
    <property type="match status" value="1"/>
</dbReference>
<dbReference type="OrthoDB" id="1306079at2759"/>
<dbReference type="Gramene" id="TraesCSU03G0215900.1">
    <property type="protein sequence ID" value="TraesCSU03G0215900.1.CDS1"/>
    <property type="gene ID" value="TraesCSU03G0215900"/>
</dbReference>
<dbReference type="Pfam" id="PF12937">
    <property type="entry name" value="F-box-like"/>
    <property type="match status" value="1"/>
</dbReference>
<dbReference type="InterPro" id="IPR036047">
    <property type="entry name" value="F-box-like_dom_sf"/>
</dbReference>
<dbReference type="SMART" id="SM00256">
    <property type="entry name" value="FBOX"/>
    <property type="match status" value="1"/>
</dbReference>
<reference evidence="2" key="2">
    <citation type="submission" date="2018-10" db="UniProtKB">
        <authorList>
            <consortium name="EnsemblPlants"/>
        </authorList>
    </citation>
    <scope>IDENTIFICATION</scope>
</reference>
<dbReference type="STRING" id="4565.A0A341ZLU8"/>
<evidence type="ECO:0000259" key="1">
    <source>
        <dbReference type="SMART" id="SM00256"/>
    </source>
</evidence>
<dbReference type="EnsemblPlants" id="TraesCSU02G172800.1">
    <property type="protein sequence ID" value="TraesCSU02G172800.1.cds1"/>
    <property type="gene ID" value="TraesCSU02G172800"/>
</dbReference>
<evidence type="ECO:0000313" key="2">
    <source>
        <dbReference type="EnsemblPlants" id="TraesCSU02G170300.1.cds1"/>
    </source>
</evidence>
<dbReference type="PANTHER" id="PTHR31672:SF2">
    <property type="entry name" value="F-BOX DOMAIN-CONTAINING PROTEIN"/>
    <property type="match status" value="1"/>
</dbReference>
<dbReference type="Gene3D" id="1.20.1280.50">
    <property type="match status" value="1"/>
</dbReference>
<dbReference type="Gramene" id="TraesCSU03G0228100.1">
    <property type="protein sequence ID" value="TraesCSU03G0228100.1.CDS1"/>
    <property type="gene ID" value="TraesCSU03G0228100"/>
</dbReference>
<protein>
    <recommendedName>
        <fullName evidence="1">F-box domain-containing protein</fullName>
    </recommendedName>
</protein>
<name>A0A341ZLU8_WHEAT</name>
<reference evidence="2" key="1">
    <citation type="submission" date="2018-08" db="EMBL/GenBank/DDBJ databases">
        <authorList>
            <person name="Rossello M."/>
        </authorList>
    </citation>
    <scope>NUCLEOTIDE SEQUENCE [LARGE SCALE GENOMIC DNA]</scope>
    <source>
        <strain evidence="2">cv. Chinese Spring</strain>
    </source>
</reference>
<accession>A0A341ZLU8</accession>
<dbReference type="PANTHER" id="PTHR31672">
    <property type="entry name" value="BNACNNG10540D PROTEIN"/>
    <property type="match status" value="1"/>
</dbReference>